<feature type="domain" description="EAL" evidence="1">
    <location>
        <begin position="1"/>
        <end position="177"/>
    </location>
</feature>
<evidence type="ECO:0000259" key="1">
    <source>
        <dbReference type="PROSITE" id="PS50883"/>
    </source>
</evidence>
<comment type="caution">
    <text evidence="2">The sequence shown here is derived from an EMBL/GenBank/DDBJ whole genome shotgun (WGS) entry which is preliminary data.</text>
</comment>
<evidence type="ECO:0000313" key="2">
    <source>
        <dbReference type="EMBL" id="HGG92943.1"/>
    </source>
</evidence>
<sequence length="181" mass="19838">MLQRRFPRNTPLAMTVNISAKQFLQADLCVKLAALLEAAGIQPGSLELEITESVIMDRGVASIGMLEELKALGLRLLVDDFGTGYSSLSYLHRFPIDMLKIDRSFISEIDATGRHTESVRAIVGLGRNLGLGLVAEGVETESQLAVIRTLGCQLAQGYLFSRPLSAQDIVTFLEKHEHLVE</sequence>
<dbReference type="InterPro" id="IPR001633">
    <property type="entry name" value="EAL_dom"/>
</dbReference>
<dbReference type="GO" id="GO:0071111">
    <property type="term" value="F:cyclic-guanylate-specific phosphodiesterase activity"/>
    <property type="evidence" value="ECO:0007669"/>
    <property type="project" value="InterPro"/>
</dbReference>
<dbReference type="Pfam" id="PF00563">
    <property type="entry name" value="EAL"/>
    <property type="match status" value="1"/>
</dbReference>
<dbReference type="SMART" id="SM00052">
    <property type="entry name" value="EAL"/>
    <property type="match status" value="1"/>
</dbReference>
<name>A0A7C4AHL9_9BACT</name>
<organism evidence="2">
    <name type="scientific">Fundidesulfovibrio putealis</name>
    <dbReference type="NCBI Taxonomy" id="270496"/>
    <lineage>
        <taxon>Bacteria</taxon>
        <taxon>Pseudomonadati</taxon>
        <taxon>Thermodesulfobacteriota</taxon>
        <taxon>Desulfovibrionia</taxon>
        <taxon>Desulfovibrionales</taxon>
        <taxon>Desulfovibrionaceae</taxon>
        <taxon>Fundidesulfovibrio</taxon>
    </lineage>
</organism>
<dbReference type="Gene3D" id="3.20.20.450">
    <property type="entry name" value="EAL domain"/>
    <property type="match status" value="1"/>
</dbReference>
<dbReference type="PROSITE" id="PS50883">
    <property type="entry name" value="EAL"/>
    <property type="match status" value="1"/>
</dbReference>
<dbReference type="AlphaFoldDB" id="A0A7C4AHL9"/>
<dbReference type="InterPro" id="IPR050706">
    <property type="entry name" value="Cyclic-di-GMP_PDE-like"/>
</dbReference>
<proteinExistence type="predicted"/>
<accession>A0A7C4AHL9</accession>
<gene>
    <name evidence="2" type="ORF">ENR59_08350</name>
</gene>
<dbReference type="PANTHER" id="PTHR33121:SF70">
    <property type="entry name" value="SIGNALING PROTEIN YKOW"/>
    <property type="match status" value="1"/>
</dbReference>
<dbReference type="SUPFAM" id="SSF141868">
    <property type="entry name" value="EAL domain-like"/>
    <property type="match status" value="1"/>
</dbReference>
<dbReference type="CDD" id="cd01948">
    <property type="entry name" value="EAL"/>
    <property type="match status" value="1"/>
</dbReference>
<dbReference type="InterPro" id="IPR035919">
    <property type="entry name" value="EAL_sf"/>
</dbReference>
<protein>
    <submittedName>
        <fullName evidence="2">EAL domain-containing protein</fullName>
    </submittedName>
</protein>
<dbReference type="EMBL" id="DSRP01000575">
    <property type="protein sequence ID" value="HGG92943.1"/>
    <property type="molecule type" value="Genomic_DNA"/>
</dbReference>
<reference evidence="2" key="1">
    <citation type="journal article" date="2020" name="mSystems">
        <title>Genome- and Community-Level Interaction Insights into Carbon Utilization and Element Cycling Functions of Hydrothermarchaeota in Hydrothermal Sediment.</title>
        <authorList>
            <person name="Zhou Z."/>
            <person name="Liu Y."/>
            <person name="Xu W."/>
            <person name="Pan J."/>
            <person name="Luo Z.H."/>
            <person name="Li M."/>
        </authorList>
    </citation>
    <scope>NUCLEOTIDE SEQUENCE [LARGE SCALE GENOMIC DNA]</scope>
    <source>
        <strain evidence="2">SpSt-413</strain>
    </source>
</reference>
<dbReference type="PANTHER" id="PTHR33121">
    <property type="entry name" value="CYCLIC DI-GMP PHOSPHODIESTERASE PDEF"/>
    <property type="match status" value="1"/>
</dbReference>